<dbReference type="EMBL" id="CP011971">
    <property type="protein sequence ID" value="AMN45898.1"/>
    <property type="molecule type" value="Genomic_DNA"/>
</dbReference>
<evidence type="ECO:0000313" key="3">
    <source>
        <dbReference type="Proteomes" id="UP000070250"/>
    </source>
</evidence>
<organism evidence="2 3">
    <name type="scientific">Steroidobacter denitrificans</name>
    <dbReference type="NCBI Taxonomy" id="465721"/>
    <lineage>
        <taxon>Bacteria</taxon>
        <taxon>Pseudomonadati</taxon>
        <taxon>Pseudomonadota</taxon>
        <taxon>Gammaproteobacteria</taxon>
        <taxon>Steroidobacterales</taxon>
        <taxon>Steroidobacteraceae</taxon>
        <taxon>Steroidobacter</taxon>
    </lineage>
</organism>
<gene>
    <name evidence="2" type="ORF">ACG33_01985</name>
</gene>
<dbReference type="Pfam" id="PF23212">
    <property type="entry name" value="DUF7064"/>
    <property type="match status" value="1"/>
</dbReference>
<sequence length="341" mass="39029">MIRSHLVAPLSNFGMINSLAGRPLGTAALADEFLHPPALSGHYSATETSYFGFNVPEHALNGEIYIWFHPILKIMSVSVYIWRCFHASTLSCDYVNHYHYLPFPDGDIGDYTIDEIGLRIRVLEPLRTVQIEFRDAERDVELSLLLRAIMPPAVRPGGFHFTQAMRTSGTLRLHDERFTIDGWFTRDRSWGQERRETSRLIPPFTWMAGVVDDDFAFHVLAFDSVDGAPDWLSRYQLADFENLVWGYVRQDGETQPLIAARKSTRRGADGLSPTGYSLVLRDAAGVSHEIHGEVRARMPWQTWQNINVHFCQTRWHCARGIGWGDSQDIQQNDFIHHFARN</sequence>
<dbReference type="STRING" id="465721.ACG33_01985"/>
<dbReference type="RefSeq" id="WP_066918273.1">
    <property type="nucleotide sequence ID" value="NZ_CP011971.1"/>
</dbReference>
<accession>A0A127F8G7</accession>
<keyword evidence="3" id="KW-1185">Reference proteome</keyword>
<proteinExistence type="predicted"/>
<dbReference type="Proteomes" id="UP000070250">
    <property type="component" value="Chromosome"/>
</dbReference>
<dbReference type="KEGG" id="sdf:ACG33_01985"/>
<dbReference type="AlphaFoldDB" id="A0A127F8G7"/>
<evidence type="ECO:0000313" key="2">
    <source>
        <dbReference type="EMBL" id="AMN45898.1"/>
    </source>
</evidence>
<dbReference type="SUPFAM" id="SSF159245">
    <property type="entry name" value="AttH-like"/>
    <property type="match status" value="1"/>
</dbReference>
<dbReference type="OrthoDB" id="7054648at2"/>
<name>A0A127F8G7_STEDE</name>
<protein>
    <recommendedName>
        <fullName evidence="1">DUF7064 domain-containing protein</fullName>
    </recommendedName>
</protein>
<evidence type="ECO:0000259" key="1">
    <source>
        <dbReference type="Pfam" id="PF23212"/>
    </source>
</evidence>
<feature type="domain" description="DUF7064" evidence="1">
    <location>
        <begin position="204"/>
        <end position="315"/>
    </location>
</feature>
<reference evidence="2 3" key="1">
    <citation type="submission" date="2015-06" db="EMBL/GenBank/DDBJ databases">
        <title>A Comprehensive Approach to Explore the Metabolic and Phylogenetic Diversity of Bacterial Steroid Degradation in the Environment: Testosterone as an Example.</title>
        <authorList>
            <person name="Yang F.-C."/>
            <person name="Chen Y.-L."/>
            <person name="Yu C.-P."/>
            <person name="Tang S.-L."/>
            <person name="Wang P.-H."/>
            <person name="Ismail W."/>
            <person name="Wang C.-H."/>
            <person name="Yang C.-Y."/>
            <person name="Chiang Y.-R."/>
        </authorList>
    </citation>
    <scope>NUCLEOTIDE SEQUENCE [LARGE SCALE GENOMIC DNA]</scope>
    <source>
        <strain evidence="2 3">DSM 18526</strain>
    </source>
</reference>
<dbReference type="InterPro" id="IPR055492">
    <property type="entry name" value="DUF7064"/>
</dbReference>